<dbReference type="GO" id="GO:0016020">
    <property type="term" value="C:membrane"/>
    <property type="evidence" value="ECO:0007669"/>
    <property type="project" value="UniProtKB-SubCell"/>
</dbReference>
<dbReference type="CDD" id="cd00130">
    <property type="entry name" value="PAS"/>
    <property type="match status" value="2"/>
</dbReference>
<evidence type="ECO:0000256" key="4">
    <source>
        <dbReference type="ARBA" id="ARBA00023136"/>
    </source>
</evidence>
<dbReference type="Pfam" id="PF13188">
    <property type="entry name" value="PAS_8"/>
    <property type="match status" value="1"/>
</dbReference>
<gene>
    <name evidence="9" type="ORF">FAZ21_04720</name>
</gene>
<dbReference type="NCBIfam" id="TIGR00229">
    <property type="entry name" value="sensory_box"/>
    <property type="match status" value="2"/>
</dbReference>
<dbReference type="Pfam" id="PF08448">
    <property type="entry name" value="PAS_4"/>
    <property type="match status" value="1"/>
</dbReference>
<dbReference type="OrthoDB" id="8527411at2"/>
<keyword evidence="2 5" id="KW-0812">Transmembrane</keyword>
<evidence type="ECO:0000313" key="10">
    <source>
        <dbReference type="Proteomes" id="UP000310016"/>
    </source>
</evidence>
<dbReference type="InterPro" id="IPR052155">
    <property type="entry name" value="Biofilm_reg_signaling"/>
</dbReference>
<evidence type="ECO:0000259" key="6">
    <source>
        <dbReference type="PROSITE" id="PS50112"/>
    </source>
</evidence>
<comment type="caution">
    <text evidence="9">The sequence shown here is derived from an EMBL/GenBank/DDBJ whole genome shotgun (WGS) entry which is preliminary data.</text>
</comment>
<dbReference type="RefSeq" id="WP_136772104.1">
    <property type="nucleotide sequence ID" value="NZ_CP156074.1"/>
</dbReference>
<feature type="domain" description="PAS" evidence="6">
    <location>
        <begin position="586"/>
        <end position="630"/>
    </location>
</feature>
<dbReference type="GO" id="GO:0007165">
    <property type="term" value="P:signal transduction"/>
    <property type="evidence" value="ECO:0007669"/>
    <property type="project" value="UniProtKB-ARBA"/>
</dbReference>
<feature type="domain" description="CHASE" evidence="8">
    <location>
        <begin position="141"/>
        <end position="245"/>
    </location>
</feature>
<dbReference type="SMART" id="SM00091">
    <property type="entry name" value="PAS"/>
    <property type="match status" value="3"/>
</dbReference>
<evidence type="ECO:0000259" key="7">
    <source>
        <dbReference type="PROSITE" id="PS50113"/>
    </source>
</evidence>
<proteinExistence type="predicted"/>
<protein>
    <submittedName>
        <fullName evidence="9">PAS domain S-box protein</fullName>
    </submittedName>
</protein>
<evidence type="ECO:0000313" key="9">
    <source>
        <dbReference type="EMBL" id="TJZ77630.1"/>
    </source>
</evidence>
<dbReference type="InterPro" id="IPR000700">
    <property type="entry name" value="PAS-assoc_C"/>
</dbReference>
<dbReference type="Pfam" id="PF00989">
    <property type="entry name" value="PAS"/>
    <property type="match status" value="1"/>
</dbReference>
<comment type="subcellular location">
    <subcellularLocation>
        <location evidence="1">Membrane</location>
    </subcellularLocation>
</comment>
<name>A0A4U0Q9K0_9NEIS</name>
<dbReference type="PANTHER" id="PTHR44757:SF2">
    <property type="entry name" value="BIOFILM ARCHITECTURE MAINTENANCE PROTEIN MBAA"/>
    <property type="match status" value="1"/>
</dbReference>
<evidence type="ECO:0000256" key="3">
    <source>
        <dbReference type="ARBA" id="ARBA00022989"/>
    </source>
</evidence>
<dbReference type="GO" id="GO:0006355">
    <property type="term" value="P:regulation of DNA-templated transcription"/>
    <property type="evidence" value="ECO:0007669"/>
    <property type="project" value="InterPro"/>
</dbReference>
<feature type="domain" description="PAC" evidence="7">
    <location>
        <begin position="531"/>
        <end position="585"/>
    </location>
</feature>
<dbReference type="InterPro" id="IPR035965">
    <property type="entry name" value="PAS-like_dom_sf"/>
</dbReference>
<evidence type="ECO:0000259" key="8">
    <source>
        <dbReference type="PROSITE" id="PS50839"/>
    </source>
</evidence>
<dbReference type="PANTHER" id="PTHR44757">
    <property type="entry name" value="DIGUANYLATE CYCLASE DGCP"/>
    <property type="match status" value="1"/>
</dbReference>
<dbReference type="PROSITE" id="PS50839">
    <property type="entry name" value="CHASE"/>
    <property type="match status" value="1"/>
</dbReference>
<dbReference type="InterPro" id="IPR013767">
    <property type="entry name" value="PAS_fold"/>
</dbReference>
<dbReference type="Gene3D" id="3.30.450.350">
    <property type="entry name" value="CHASE domain"/>
    <property type="match status" value="1"/>
</dbReference>
<evidence type="ECO:0000256" key="2">
    <source>
        <dbReference type="ARBA" id="ARBA00022692"/>
    </source>
</evidence>
<accession>A0A4U0Q9K0</accession>
<reference evidence="9 10" key="1">
    <citation type="submission" date="2019-04" db="EMBL/GenBank/DDBJ databases">
        <title>Chitiniphilus eburnea sp. nov., a novel chitinolytic bacterium isolated from aquaculture sludge.</title>
        <authorList>
            <person name="Sheng M."/>
        </authorList>
    </citation>
    <scope>NUCLEOTIDE SEQUENCE [LARGE SCALE GENOMIC DNA]</scope>
    <source>
        <strain evidence="9 10">HX-2-15</strain>
    </source>
</reference>
<dbReference type="SMART" id="SM01079">
    <property type="entry name" value="CHASE"/>
    <property type="match status" value="1"/>
</dbReference>
<dbReference type="GO" id="GO:0003824">
    <property type="term" value="F:catalytic activity"/>
    <property type="evidence" value="ECO:0007669"/>
    <property type="project" value="UniProtKB-ARBA"/>
</dbReference>
<dbReference type="InterPro" id="IPR006189">
    <property type="entry name" value="CHASE_dom"/>
</dbReference>
<dbReference type="Proteomes" id="UP000310016">
    <property type="component" value="Unassembled WGS sequence"/>
</dbReference>
<dbReference type="SUPFAM" id="SSF55785">
    <property type="entry name" value="PYP-like sensor domain (PAS domain)"/>
    <property type="match status" value="2"/>
</dbReference>
<dbReference type="InterPro" id="IPR013656">
    <property type="entry name" value="PAS_4"/>
</dbReference>
<dbReference type="PROSITE" id="PS50112">
    <property type="entry name" value="PAS"/>
    <property type="match status" value="1"/>
</dbReference>
<dbReference type="InterPro" id="IPR000014">
    <property type="entry name" value="PAS"/>
</dbReference>
<dbReference type="InterPro" id="IPR042240">
    <property type="entry name" value="CHASE_sf"/>
</dbReference>
<feature type="transmembrane region" description="Helical" evidence="5">
    <location>
        <begin position="12"/>
        <end position="35"/>
    </location>
</feature>
<keyword evidence="4 5" id="KW-0472">Membrane</keyword>
<dbReference type="PROSITE" id="PS50113">
    <property type="entry name" value="PAC"/>
    <property type="match status" value="1"/>
</dbReference>
<sequence length="717" mass="80476">MRSFLRRVSANRLTIFLAVLCIGLLCTAMLHLWLYHTQTRIVQERLTQQAALAAVRLESRMERLNEMVRGIRGAFLVDPDLDGKDFVRLLRQQRLTPELGDYLMAAYIREVPVDEVAEFLAKRHNPELGDAGQVTLHAPVARESYYLIDYLYPDNEITRAYQGFDIGQVVARRQALESIRDRNQPVLSPPITLLALKMQPLAFALRYPVYHPEMPLDSVGQRREAFNGFLSITVPLSSVTRWVEQALPANVHYSLWQTWQDPAWGAATKPTRMLEGGQKALQGGLHSEALVNQQGGQWRLVLIETPASRANLLWVWPLGLALSLLAALAATVDRPRQASRGGAIPVSRGVERIVTLVEHLPAMVVLRDAANVVIYGNRAAQAWLGGDVPLLGREDAIWSSAELDPGPGQEALHLVLPDRHGEERHLALKTLPLSGYPGHRVVIVRDVTDEQQREVELTLRRQRMSELLEIVCDWYWELDTEHRITYVSSSQFARAGINLSALLGKRSWEIDDGGLSQQEWDAHRERLDRRQPYRDFILRVPLEGRHYIVSLSGRPHYDSAGRFQGYRGVARDVSESFTWRERVQVESVRCKRMLEALGEGLIGIDASGRVQYMNPAAAALTGFSSEDAAGMPIERVLVMVDTARGVPLPNLCGPLLLGQAQTVRPRRCVLLNRYSLRIMVEESAAAMRDDGGNLAGVVITFRDEGVPEKLPEFEATV</sequence>
<organism evidence="9 10">
    <name type="scientific">Chitiniphilus eburneus</name>
    <dbReference type="NCBI Taxonomy" id="2571148"/>
    <lineage>
        <taxon>Bacteria</taxon>
        <taxon>Pseudomonadati</taxon>
        <taxon>Pseudomonadota</taxon>
        <taxon>Betaproteobacteria</taxon>
        <taxon>Neisseriales</taxon>
        <taxon>Chitinibacteraceae</taxon>
        <taxon>Chitiniphilus</taxon>
    </lineage>
</organism>
<evidence type="ECO:0000256" key="1">
    <source>
        <dbReference type="ARBA" id="ARBA00004370"/>
    </source>
</evidence>
<dbReference type="EMBL" id="SUMF01000002">
    <property type="protein sequence ID" value="TJZ77630.1"/>
    <property type="molecule type" value="Genomic_DNA"/>
</dbReference>
<dbReference type="Pfam" id="PF03924">
    <property type="entry name" value="CHASE"/>
    <property type="match status" value="1"/>
</dbReference>
<keyword evidence="10" id="KW-1185">Reference proteome</keyword>
<evidence type="ECO:0000256" key="5">
    <source>
        <dbReference type="SAM" id="Phobius"/>
    </source>
</evidence>
<dbReference type="Gene3D" id="3.30.450.20">
    <property type="entry name" value="PAS domain"/>
    <property type="match status" value="2"/>
</dbReference>
<keyword evidence="3 5" id="KW-1133">Transmembrane helix</keyword>
<dbReference type="AlphaFoldDB" id="A0A4U0Q9K0"/>